<dbReference type="GO" id="GO:0051539">
    <property type="term" value="F:4 iron, 4 sulfur cluster binding"/>
    <property type="evidence" value="ECO:0007669"/>
    <property type="project" value="UniProtKB-UniRule"/>
</dbReference>
<dbReference type="InterPro" id="IPR000385">
    <property type="entry name" value="MoaA_NifB_PqqE_Fe-S-bd_CS"/>
</dbReference>
<evidence type="ECO:0000256" key="12">
    <source>
        <dbReference type="HAMAP-Rule" id="MF_01225"/>
    </source>
</evidence>
<feature type="binding site" evidence="12">
    <location>
        <position position="194"/>
    </location>
    <ligand>
        <name>S-adenosyl-L-methionine</name>
        <dbReference type="ChEBI" id="CHEBI:59789"/>
    </ligand>
</feature>
<keyword evidence="15" id="KW-1185">Reference proteome</keyword>
<keyword evidence="5 12" id="KW-0547">Nucleotide-binding</keyword>
<dbReference type="NCBIfam" id="TIGR02666">
    <property type="entry name" value="moaA"/>
    <property type="match status" value="1"/>
</dbReference>
<feature type="binding site" evidence="12">
    <location>
        <position position="274"/>
    </location>
    <ligand>
        <name>[4Fe-4S] cluster</name>
        <dbReference type="ChEBI" id="CHEBI:49883"/>
        <label>2</label>
        <note>4Fe-4S-substrate</note>
    </ligand>
</feature>
<feature type="binding site" evidence="12">
    <location>
        <position position="64"/>
    </location>
    <ligand>
        <name>S-adenosyl-L-methionine</name>
        <dbReference type="ChEBI" id="CHEBI:59789"/>
    </ligand>
</feature>
<evidence type="ECO:0000256" key="5">
    <source>
        <dbReference type="ARBA" id="ARBA00022741"/>
    </source>
</evidence>
<reference evidence="14" key="1">
    <citation type="submission" date="2019-12" db="EMBL/GenBank/DDBJ databases">
        <title>High-Quality draft genome sequences of three cyanobacteria isolated from the limestone walls of the Old Cathedral of Coimbra.</title>
        <authorList>
            <person name="Tiago I."/>
            <person name="Soares F."/>
            <person name="Portugal A."/>
        </authorList>
    </citation>
    <scope>NUCLEOTIDE SEQUENCE [LARGE SCALE GENOMIC DNA]</scope>
    <source>
        <strain evidence="14">C</strain>
    </source>
</reference>
<dbReference type="GO" id="GO:0005525">
    <property type="term" value="F:GTP binding"/>
    <property type="evidence" value="ECO:0007669"/>
    <property type="project" value="UniProtKB-UniRule"/>
</dbReference>
<feature type="binding site" evidence="12">
    <location>
        <position position="8"/>
    </location>
    <ligand>
        <name>GTP</name>
        <dbReference type="ChEBI" id="CHEBI:37565"/>
    </ligand>
</feature>
<comment type="function">
    <text evidence="12">Catalyzes the cyclization of GTP to (8S)-3',8-cyclo-7,8-dihydroguanosine 5'-triphosphate.</text>
</comment>
<keyword evidence="8 12" id="KW-0342">GTP-binding</keyword>
<feature type="binding site" evidence="12">
    <location>
        <position position="257"/>
    </location>
    <ligand>
        <name>[4Fe-4S] cluster</name>
        <dbReference type="ChEBI" id="CHEBI:49883"/>
        <label>2</label>
        <note>4Fe-4S-substrate</note>
    </ligand>
</feature>
<dbReference type="SFLD" id="SFLDG01067">
    <property type="entry name" value="SPASM/twitch_domain_containing"/>
    <property type="match status" value="1"/>
</dbReference>
<dbReference type="SUPFAM" id="SSF102114">
    <property type="entry name" value="Radical SAM enzymes"/>
    <property type="match status" value="1"/>
</dbReference>
<dbReference type="CDD" id="cd01335">
    <property type="entry name" value="Radical_SAM"/>
    <property type="match status" value="1"/>
</dbReference>
<evidence type="ECO:0000256" key="10">
    <source>
        <dbReference type="ARBA" id="ARBA00023239"/>
    </source>
</evidence>
<dbReference type="InterPro" id="IPR013785">
    <property type="entry name" value="Aldolase_TIM"/>
</dbReference>
<keyword evidence="2 12" id="KW-0004">4Fe-4S</keyword>
<keyword evidence="7 12" id="KW-0411">Iron-sulfur</keyword>
<evidence type="ECO:0000256" key="1">
    <source>
        <dbReference type="ARBA" id="ARBA00012167"/>
    </source>
</evidence>
<accession>A0A8K1ZW71</accession>
<dbReference type="UniPathway" id="UPA00344"/>
<proteinExistence type="inferred from homology"/>
<dbReference type="GO" id="GO:0006777">
    <property type="term" value="P:Mo-molybdopterin cofactor biosynthetic process"/>
    <property type="evidence" value="ECO:0007669"/>
    <property type="project" value="UniProtKB-UniRule"/>
</dbReference>
<organism evidence="14 15">
    <name type="scientific">Petrachloros mirabilis ULC683</name>
    <dbReference type="NCBI Taxonomy" id="2781853"/>
    <lineage>
        <taxon>Bacteria</taxon>
        <taxon>Bacillati</taxon>
        <taxon>Cyanobacteriota</taxon>
        <taxon>Cyanophyceae</taxon>
        <taxon>Synechococcales</taxon>
        <taxon>Petrachlorosaceae</taxon>
        <taxon>Petrachloros</taxon>
        <taxon>Petrachloros mirabilis</taxon>
    </lineage>
</organism>
<dbReference type="InterPro" id="IPR010505">
    <property type="entry name" value="MoaA_twitch"/>
</dbReference>
<feature type="binding site" evidence="12">
    <location>
        <position position="91"/>
    </location>
    <ligand>
        <name>GTP</name>
        <dbReference type="ChEBI" id="CHEBI:37565"/>
    </ligand>
</feature>
<sequence>MTQVDYLRISLVDRCNFRCQYCMPEHLELNFLRRAELLSSSELLTLVREVFIPEGFTRFRLTGGEPLLRPDVVEIVRQMAALPQVIDLAMTTNGFYLKALGQDLYNAGLRRINISLDSLVPDTFARLAGQPLTRDPAKSRWQQVWQGIQHAYELGFDPLKLNVVVIPGMNDHEVLDLAALTLKRRWHVRFIEFMPIGNEVLFGERGWVSSECIRQQIRERWGLAEGGVKGNGPADVFQIPGALGTVGFISQMSECFCDRCNRMRLSADGWLRPCLLNEIGQVDLKTPLRAGVATQDLRDRIHHLLTLKPEINYKNRESGTQGLGYARTMSQIGG</sequence>
<protein>
    <recommendedName>
        <fullName evidence="1 12">GTP 3',8-cyclase</fullName>
        <ecNumber evidence="1 12">4.1.99.22</ecNumber>
    </recommendedName>
    <alternativeName>
        <fullName evidence="12">Molybdenum cofactor biosynthesis protein A</fullName>
    </alternativeName>
</protein>
<dbReference type="SFLD" id="SFLDG01386">
    <property type="entry name" value="main_SPASM_domain-containing"/>
    <property type="match status" value="1"/>
</dbReference>
<feature type="binding site" evidence="12">
    <location>
        <position position="19"/>
    </location>
    <ligand>
        <name>[4Fe-4S] cluster</name>
        <dbReference type="ChEBI" id="CHEBI:49883"/>
        <label>1</label>
        <note>4Fe-4S-S-AdoMet</note>
    </ligand>
</feature>
<dbReference type="InterPro" id="IPR013483">
    <property type="entry name" value="MoaA"/>
</dbReference>
<keyword evidence="10 12" id="KW-0456">Lyase</keyword>
<feature type="binding site" evidence="12">
    <location>
        <position position="260"/>
    </location>
    <ligand>
        <name>[4Fe-4S] cluster</name>
        <dbReference type="ChEBI" id="CHEBI:49883"/>
        <label>2</label>
        <note>4Fe-4S-substrate</note>
    </ligand>
</feature>
<keyword evidence="4 12" id="KW-0479">Metal-binding</keyword>
<dbReference type="InterPro" id="IPR050105">
    <property type="entry name" value="MoCo_biosynth_MoaA/MoaC"/>
</dbReference>
<dbReference type="PROSITE" id="PS51918">
    <property type="entry name" value="RADICAL_SAM"/>
    <property type="match status" value="1"/>
</dbReference>
<dbReference type="EMBL" id="WVIC01000001">
    <property type="protein sequence ID" value="NCJ04988.1"/>
    <property type="molecule type" value="Genomic_DNA"/>
</dbReference>
<comment type="cofactor">
    <cofactor evidence="12">
        <name>[4Fe-4S] cluster</name>
        <dbReference type="ChEBI" id="CHEBI:49883"/>
    </cofactor>
    <text evidence="12">Binds 2 [4Fe-4S] clusters. Binds 1 [4Fe-4S] cluster coordinated with 3 cysteines and an exchangeable S-adenosyl-L-methionine and 1 [4Fe-4S] cluster coordinated with 3 cysteines and the GTP-derived substrate.</text>
</comment>
<dbReference type="SFLD" id="SFLDS00029">
    <property type="entry name" value="Radical_SAM"/>
    <property type="match status" value="1"/>
</dbReference>
<comment type="pathway">
    <text evidence="12">Cofactor biosynthesis; molybdopterin biosynthesis.</text>
</comment>
<dbReference type="Proteomes" id="UP000607397">
    <property type="component" value="Unassembled WGS sequence"/>
</dbReference>
<keyword evidence="9 12" id="KW-0501">Molybdenum cofactor biosynthesis</keyword>
<gene>
    <name evidence="12 14" type="primary">moaA</name>
    <name evidence="14" type="ORF">GS597_00315</name>
</gene>
<dbReference type="GO" id="GO:0061799">
    <property type="term" value="F:cyclic pyranopterin monophosphate synthase activity"/>
    <property type="evidence" value="ECO:0007669"/>
    <property type="project" value="TreeGrafter"/>
</dbReference>
<feature type="domain" description="Radical SAM core" evidence="13">
    <location>
        <begin position="1"/>
        <end position="234"/>
    </location>
</feature>
<evidence type="ECO:0000256" key="6">
    <source>
        <dbReference type="ARBA" id="ARBA00023004"/>
    </source>
</evidence>
<dbReference type="HAMAP" id="MF_01225_B">
    <property type="entry name" value="MoaA_B"/>
    <property type="match status" value="1"/>
</dbReference>
<dbReference type="Gene3D" id="3.20.20.70">
    <property type="entry name" value="Aldolase class I"/>
    <property type="match status" value="1"/>
</dbReference>
<evidence type="ECO:0000256" key="11">
    <source>
        <dbReference type="ARBA" id="ARBA00048697"/>
    </source>
</evidence>
<dbReference type="InterPro" id="IPR006638">
    <property type="entry name" value="Elp3/MiaA/NifB-like_rSAM"/>
</dbReference>
<dbReference type="CDD" id="cd21117">
    <property type="entry name" value="Twitch_MoaA"/>
    <property type="match status" value="1"/>
</dbReference>
<feature type="binding site" evidence="12">
    <location>
        <begin position="262"/>
        <end position="264"/>
    </location>
    <ligand>
        <name>GTP</name>
        <dbReference type="ChEBI" id="CHEBI:37565"/>
    </ligand>
</feature>
<evidence type="ECO:0000259" key="13">
    <source>
        <dbReference type="PROSITE" id="PS51918"/>
    </source>
</evidence>
<dbReference type="Pfam" id="PF04055">
    <property type="entry name" value="Radical_SAM"/>
    <property type="match status" value="1"/>
</dbReference>
<dbReference type="GO" id="GO:1904047">
    <property type="term" value="F:S-adenosyl-L-methionine binding"/>
    <property type="evidence" value="ECO:0007669"/>
    <property type="project" value="UniProtKB-UniRule"/>
</dbReference>
<comment type="caution">
    <text evidence="14">The sequence shown here is derived from an EMBL/GenBank/DDBJ whole genome shotgun (WGS) entry which is preliminary data.</text>
</comment>
<dbReference type="InterPro" id="IPR007197">
    <property type="entry name" value="rSAM"/>
</dbReference>
<keyword evidence="3 12" id="KW-0949">S-adenosyl-L-methionine</keyword>
<dbReference type="InterPro" id="IPR058240">
    <property type="entry name" value="rSAM_sf"/>
</dbReference>
<comment type="catalytic activity">
    <reaction evidence="11 12">
        <text>GTP + AH2 + S-adenosyl-L-methionine = (8S)-3',8-cyclo-7,8-dihydroguanosine 5'-triphosphate + 5'-deoxyadenosine + L-methionine + A + H(+)</text>
        <dbReference type="Rhea" id="RHEA:49576"/>
        <dbReference type="ChEBI" id="CHEBI:13193"/>
        <dbReference type="ChEBI" id="CHEBI:15378"/>
        <dbReference type="ChEBI" id="CHEBI:17319"/>
        <dbReference type="ChEBI" id="CHEBI:17499"/>
        <dbReference type="ChEBI" id="CHEBI:37565"/>
        <dbReference type="ChEBI" id="CHEBI:57844"/>
        <dbReference type="ChEBI" id="CHEBI:59789"/>
        <dbReference type="ChEBI" id="CHEBI:131766"/>
        <dbReference type="EC" id="4.1.99.22"/>
    </reaction>
</comment>
<evidence type="ECO:0000256" key="8">
    <source>
        <dbReference type="ARBA" id="ARBA00023134"/>
    </source>
</evidence>
<dbReference type="PROSITE" id="PS01305">
    <property type="entry name" value="MOAA_NIFB_PQQE"/>
    <property type="match status" value="1"/>
</dbReference>
<feature type="binding site" evidence="12">
    <location>
        <position position="60"/>
    </location>
    <ligand>
        <name>GTP</name>
        <dbReference type="ChEBI" id="CHEBI:37565"/>
    </ligand>
</feature>
<dbReference type="PANTHER" id="PTHR22960">
    <property type="entry name" value="MOLYBDOPTERIN COFACTOR SYNTHESIS PROTEIN A"/>
    <property type="match status" value="1"/>
</dbReference>
<feature type="binding site" evidence="12">
    <location>
        <position position="115"/>
    </location>
    <ligand>
        <name>S-adenosyl-L-methionine</name>
        <dbReference type="ChEBI" id="CHEBI:59789"/>
    </ligand>
</feature>
<feature type="binding site" evidence="12">
    <location>
        <position position="15"/>
    </location>
    <ligand>
        <name>[4Fe-4S] cluster</name>
        <dbReference type="ChEBI" id="CHEBI:49883"/>
        <label>1</label>
        <note>4Fe-4S-S-AdoMet</note>
    </ligand>
</feature>
<evidence type="ECO:0000313" key="14">
    <source>
        <dbReference type="EMBL" id="NCJ04988.1"/>
    </source>
</evidence>
<evidence type="ECO:0000256" key="9">
    <source>
        <dbReference type="ARBA" id="ARBA00023150"/>
    </source>
</evidence>
<evidence type="ECO:0000313" key="15">
    <source>
        <dbReference type="Proteomes" id="UP000607397"/>
    </source>
</evidence>
<evidence type="ECO:0000256" key="2">
    <source>
        <dbReference type="ARBA" id="ARBA00022485"/>
    </source>
</evidence>
<keyword evidence="6 12" id="KW-0408">Iron</keyword>
<dbReference type="SFLD" id="SFLDG01383">
    <property type="entry name" value="cyclic_pyranopterin_phosphate"/>
    <property type="match status" value="1"/>
</dbReference>
<dbReference type="Pfam" id="PF06463">
    <property type="entry name" value="Mob_synth_C"/>
    <property type="match status" value="1"/>
</dbReference>
<feature type="binding site" evidence="12">
    <location>
        <position position="22"/>
    </location>
    <ligand>
        <name>[4Fe-4S] cluster</name>
        <dbReference type="ChEBI" id="CHEBI:49883"/>
        <label>1</label>
        <note>4Fe-4S-S-AdoMet</note>
    </ligand>
</feature>
<dbReference type="AlphaFoldDB" id="A0A8K1ZW71"/>
<name>A0A8K1ZW71_9CYAN</name>
<comment type="subunit">
    <text evidence="12">Monomer and homodimer.</text>
</comment>
<dbReference type="GO" id="GO:0061798">
    <property type="term" value="F:GTP 3',8'-cyclase activity"/>
    <property type="evidence" value="ECO:0007669"/>
    <property type="project" value="UniProtKB-UniRule"/>
</dbReference>
<feature type="binding site" evidence="12">
    <location>
        <position position="21"/>
    </location>
    <ligand>
        <name>S-adenosyl-L-methionine</name>
        <dbReference type="ChEBI" id="CHEBI:59789"/>
    </ligand>
</feature>
<dbReference type="InterPro" id="IPR040064">
    <property type="entry name" value="MoaA-like"/>
</dbReference>
<feature type="binding site" evidence="12">
    <location>
        <position position="160"/>
    </location>
    <ligand>
        <name>GTP</name>
        <dbReference type="ChEBI" id="CHEBI:37565"/>
    </ligand>
</feature>
<dbReference type="EC" id="4.1.99.22" evidence="1 12"/>
<dbReference type="RefSeq" id="WP_161823463.1">
    <property type="nucleotide sequence ID" value="NZ_WVIC01000001.1"/>
</dbReference>
<comment type="similarity">
    <text evidence="12">Belongs to the radical SAM superfamily. MoaA family.</text>
</comment>
<dbReference type="PANTHER" id="PTHR22960:SF0">
    <property type="entry name" value="MOLYBDENUM COFACTOR BIOSYNTHESIS PROTEIN 1"/>
    <property type="match status" value="1"/>
</dbReference>
<evidence type="ECO:0000256" key="3">
    <source>
        <dbReference type="ARBA" id="ARBA00022691"/>
    </source>
</evidence>
<evidence type="ECO:0000256" key="7">
    <source>
        <dbReference type="ARBA" id="ARBA00023014"/>
    </source>
</evidence>
<dbReference type="GO" id="GO:0046872">
    <property type="term" value="F:metal ion binding"/>
    <property type="evidence" value="ECO:0007669"/>
    <property type="project" value="UniProtKB-KW"/>
</dbReference>
<evidence type="ECO:0000256" key="4">
    <source>
        <dbReference type="ARBA" id="ARBA00022723"/>
    </source>
</evidence>
<dbReference type="SMART" id="SM00729">
    <property type="entry name" value="Elp3"/>
    <property type="match status" value="1"/>
</dbReference>